<organism evidence="10 11">
    <name type="scientific">Dyadobacter flavalbus</name>
    <dbReference type="NCBI Taxonomy" id="2579942"/>
    <lineage>
        <taxon>Bacteria</taxon>
        <taxon>Pseudomonadati</taxon>
        <taxon>Bacteroidota</taxon>
        <taxon>Cytophagia</taxon>
        <taxon>Cytophagales</taxon>
        <taxon>Spirosomataceae</taxon>
        <taxon>Dyadobacter</taxon>
    </lineage>
</organism>
<dbReference type="NCBIfam" id="TIGR04057">
    <property type="entry name" value="SusC_RagA_signa"/>
    <property type="match status" value="1"/>
</dbReference>
<evidence type="ECO:0000259" key="9">
    <source>
        <dbReference type="Pfam" id="PF07715"/>
    </source>
</evidence>
<dbReference type="Proteomes" id="UP000323994">
    <property type="component" value="Unassembled WGS sequence"/>
</dbReference>
<feature type="domain" description="TonB-dependent receptor plug" evidence="9">
    <location>
        <begin position="116"/>
        <end position="233"/>
    </location>
</feature>
<gene>
    <name evidence="10" type="ORF">FEM33_15075</name>
</gene>
<dbReference type="OrthoDB" id="9768177at2"/>
<keyword evidence="8" id="KW-0732">Signal</keyword>
<dbReference type="InterPro" id="IPR037066">
    <property type="entry name" value="Plug_dom_sf"/>
</dbReference>
<comment type="subcellular location">
    <subcellularLocation>
        <location evidence="1 7">Cell outer membrane</location>
        <topology evidence="1 7">Multi-pass membrane protein</topology>
    </subcellularLocation>
</comment>
<dbReference type="InterPro" id="IPR023996">
    <property type="entry name" value="TonB-dep_OMP_SusC/RagA"/>
</dbReference>
<dbReference type="Pfam" id="PF07715">
    <property type="entry name" value="Plug"/>
    <property type="match status" value="1"/>
</dbReference>
<dbReference type="AlphaFoldDB" id="A0A5M8QUC3"/>
<keyword evidence="6 7" id="KW-0998">Cell outer membrane</keyword>
<evidence type="ECO:0000313" key="10">
    <source>
        <dbReference type="EMBL" id="KAA6438891.1"/>
    </source>
</evidence>
<dbReference type="RefSeq" id="WP_139012854.1">
    <property type="nucleotide sequence ID" value="NZ_VBSN01000041.1"/>
</dbReference>
<evidence type="ECO:0000256" key="5">
    <source>
        <dbReference type="ARBA" id="ARBA00023136"/>
    </source>
</evidence>
<name>A0A5M8QUC3_9BACT</name>
<dbReference type="InterPro" id="IPR008969">
    <property type="entry name" value="CarboxyPept-like_regulatory"/>
</dbReference>
<dbReference type="InterPro" id="IPR012910">
    <property type="entry name" value="Plug_dom"/>
</dbReference>
<dbReference type="PROSITE" id="PS52016">
    <property type="entry name" value="TONB_DEPENDENT_REC_3"/>
    <property type="match status" value="1"/>
</dbReference>
<evidence type="ECO:0000256" key="2">
    <source>
        <dbReference type="ARBA" id="ARBA00022448"/>
    </source>
</evidence>
<keyword evidence="11" id="KW-1185">Reference proteome</keyword>
<dbReference type="EMBL" id="VBSN01000041">
    <property type="protein sequence ID" value="KAA6438891.1"/>
    <property type="molecule type" value="Genomic_DNA"/>
</dbReference>
<dbReference type="Pfam" id="PF13715">
    <property type="entry name" value="CarbopepD_reg_2"/>
    <property type="match status" value="1"/>
</dbReference>
<dbReference type="GO" id="GO:0009279">
    <property type="term" value="C:cell outer membrane"/>
    <property type="evidence" value="ECO:0007669"/>
    <property type="project" value="UniProtKB-SubCell"/>
</dbReference>
<dbReference type="NCBIfam" id="TIGR04056">
    <property type="entry name" value="OMP_RagA_SusC"/>
    <property type="match status" value="1"/>
</dbReference>
<feature type="signal peptide" evidence="8">
    <location>
        <begin position="1"/>
        <end position="19"/>
    </location>
</feature>
<sequence>MGKLLLSIGMMLRVMQLYAQDITVFGSVTSAENGSPIPGVTVWLKGLNHGSITDSLGRYKLLAPHRNATLTFQGVGLVTREAALSVNQQELDIAMTADVNSLKEVVITGYSSASRDKTTGAYSVIKSGQIENSPFISLDKALQGSVPGLQSAGGSGLPGSLQQIRIRGTGSIHAGSDPLYVINGIPVNTGVLALYNSNANALSGINVNDIEQITVLKDAVATSAYGSRAANGVIIITLKKGKSGKTVFQFSSEAGFVKQAFSSPANRPLNTGEWRELTAEGVRNRFPDQYPSIHSAIRFVDETFGVNPAVNTNWLQEVTQTGKTSQHYFSASGGHDKTRFYLSGGYLSQTGNVIASGFKRFTGNLALEHQAGKQITLASSIMLGHTSQYGPDNGGAFSNPVLAAHFLRPSLSAKTSDGNLNISAPDFPAGGLYNPLAIAEMDRRNTSGLKSIASFSADYRILKQLKLSSRIGIDYNALEEDSYNNPFYGDAVNEKGLSARGYARYFNWIWSNLAEYDHRFSGNDYTLHLTAGYEAQKSSHYFNRTVVSGMPPNLTVTVPSAGAVAQSGEGSNSDYAFISALAFMDFSIKSKWLFSGSFRRDGSSRFGPARRQGNFWSVGMAWHLDREEFFKDIPFIYELKIRGSYGFNGNASIGNYDWRAAYAYGKSYNYMGNAGSAPVTPGNNNLTWEFSKPLNIGCDLAMMGGRLTIVFDWYSRITSNLLLDEPLSGTSGFATYKNNAGSVRNRGLEIGLAGSVIRSGPFLWNIFFNIARNKNRILSLPDNRDIITGTFIRRVGEDLGSFYLRQWAGVNPETGAPQWYKDVSGKEIVESYNAASRFVAGSASPRGFGTLGSDLNYKGLSLEFQFYYSYGNMIRDGWASYTQSDGANANFNVVSSQLKRWQKPGDITDVPKYVYGGNNASNAVSTRFLYHGDYLRFRNLTMAYKIPHSFLVRSGLASARLYLRGSNILTWVRDKKLPYDPETNLNSTTDFDVFIPKTFSGGIQIEF</sequence>
<protein>
    <submittedName>
        <fullName evidence="10">SusC/RagA family TonB-linked outer membrane protein</fullName>
    </submittedName>
</protein>
<keyword evidence="4 7" id="KW-0812">Transmembrane</keyword>
<dbReference type="Gene3D" id="2.60.40.1120">
    <property type="entry name" value="Carboxypeptidase-like, regulatory domain"/>
    <property type="match status" value="1"/>
</dbReference>
<evidence type="ECO:0000256" key="7">
    <source>
        <dbReference type="PROSITE-ProRule" id="PRU01360"/>
    </source>
</evidence>
<keyword evidence="5 7" id="KW-0472">Membrane</keyword>
<accession>A0A5M8QUC3</accession>
<evidence type="ECO:0000256" key="8">
    <source>
        <dbReference type="SAM" id="SignalP"/>
    </source>
</evidence>
<comment type="caution">
    <text evidence="10">The sequence shown here is derived from an EMBL/GenBank/DDBJ whole genome shotgun (WGS) entry which is preliminary data.</text>
</comment>
<dbReference type="InterPro" id="IPR036942">
    <property type="entry name" value="Beta-barrel_TonB_sf"/>
</dbReference>
<keyword evidence="3 7" id="KW-1134">Transmembrane beta strand</keyword>
<dbReference type="Gene3D" id="2.170.130.10">
    <property type="entry name" value="TonB-dependent receptor, plug domain"/>
    <property type="match status" value="1"/>
</dbReference>
<evidence type="ECO:0000256" key="4">
    <source>
        <dbReference type="ARBA" id="ARBA00022692"/>
    </source>
</evidence>
<comment type="similarity">
    <text evidence="7">Belongs to the TonB-dependent receptor family.</text>
</comment>
<feature type="chain" id="PRO_5024428334" evidence="8">
    <location>
        <begin position="20"/>
        <end position="1007"/>
    </location>
</feature>
<evidence type="ECO:0000256" key="6">
    <source>
        <dbReference type="ARBA" id="ARBA00023237"/>
    </source>
</evidence>
<dbReference type="SUPFAM" id="SSF56935">
    <property type="entry name" value="Porins"/>
    <property type="match status" value="1"/>
</dbReference>
<dbReference type="SUPFAM" id="SSF49464">
    <property type="entry name" value="Carboxypeptidase regulatory domain-like"/>
    <property type="match status" value="1"/>
</dbReference>
<keyword evidence="2 7" id="KW-0813">Transport</keyword>
<dbReference type="Gene3D" id="2.40.170.20">
    <property type="entry name" value="TonB-dependent receptor, beta-barrel domain"/>
    <property type="match status" value="1"/>
</dbReference>
<dbReference type="InterPro" id="IPR039426">
    <property type="entry name" value="TonB-dep_rcpt-like"/>
</dbReference>
<evidence type="ECO:0000256" key="1">
    <source>
        <dbReference type="ARBA" id="ARBA00004571"/>
    </source>
</evidence>
<dbReference type="InterPro" id="IPR023997">
    <property type="entry name" value="TonB-dep_OMP_SusC/RagA_CS"/>
</dbReference>
<evidence type="ECO:0000256" key="3">
    <source>
        <dbReference type="ARBA" id="ARBA00022452"/>
    </source>
</evidence>
<evidence type="ECO:0000313" key="11">
    <source>
        <dbReference type="Proteomes" id="UP000323994"/>
    </source>
</evidence>
<proteinExistence type="inferred from homology"/>
<reference evidence="10 11" key="1">
    <citation type="submission" date="2019-05" db="EMBL/GenBank/DDBJ databases">
        <authorList>
            <person name="Qu J.-H."/>
        </authorList>
    </citation>
    <scope>NUCLEOTIDE SEQUENCE [LARGE SCALE GENOMIC DNA]</scope>
    <source>
        <strain evidence="10 11">NS28</strain>
    </source>
</reference>